<dbReference type="EMBL" id="BMDW01000001">
    <property type="protein sequence ID" value="GGA34077.1"/>
    <property type="molecule type" value="Genomic_DNA"/>
</dbReference>
<accession>A0ABQ1G073</accession>
<dbReference type="Gene3D" id="3.40.50.2000">
    <property type="entry name" value="Glycogen Phosphorylase B"/>
    <property type="match status" value="2"/>
</dbReference>
<dbReference type="RefSeq" id="WP_188444767.1">
    <property type="nucleotide sequence ID" value="NZ_BMDW01000001.1"/>
</dbReference>
<evidence type="ECO:0000313" key="3">
    <source>
        <dbReference type="Proteomes" id="UP000618591"/>
    </source>
</evidence>
<proteinExistence type="predicted"/>
<organism evidence="2 3">
    <name type="scientific">Sphingomonas psychrolutea</name>
    <dbReference type="NCBI Taxonomy" id="1259676"/>
    <lineage>
        <taxon>Bacteria</taxon>
        <taxon>Pseudomonadati</taxon>
        <taxon>Pseudomonadota</taxon>
        <taxon>Alphaproteobacteria</taxon>
        <taxon>Sphingomonadales</taxon>
        <taxon>Sphingomonadaceae</taxon>
        <taxon>Sphingomonas</taxon>
    </lineage>
</organism>
<dbReference type="Pfam" id="PF13579">
    <property type="entry name" value="Glyco_trans_4_4"/>
    <property type="match status" value="1"/>
</dbReference>
<keyword evidence="3" id="KW-1185">Reference proteome</keyword>
<reference evidence="3" key="1">
    <citation type="journal article" date="2019" name="Int. J. Syst. Evol. Microbiol.">
        <title>The Global Catalogue of Microorganisms (GCM) 10K type strain sequencing project: providing services to taxonomists for standard genome sequencing and annotation.</title>
        <authorList>
            <consortium name="The Broad Institute Genomics Platform"/>
            <consortium name="The Broad Institute Genome Sequencing Center for Infectious Disease"/>
            <person name="Wu L."/>
            <person name="Ma J."/>
        </authorList>
    </citation>
    <scope>NUCLEOTIDE SEQUENCE [LARGE SCALE GENOMIC DNA]</scope>
    <source>
        <strain evidence="3">CGMCC 1.10106</strain>
    </source>
</reference>
<feature type="domain" description="Glycosyltransferase subfamily 4-like N-terminal" evidence="1">
    <location>
        <begin position="22"/>
        <end position="176"/>
    </location>
</feature>
<name>A0ABQ1G073_9SPHN</name>
<sequence length="377" mass="40729">MARQPIMVPAVALYVGGFEAIGGIEACFEDIAVALAGQPLDLSLFAWADDLPQLRTIARSGVRVHRSSLRRGSRFGWPDRALFLRHGAKLTDVDTIVLGKFPPPAVLRRMLAIGGRNRGRPAEVQYITAYRPSEMWPAGLPAFVTESVDTMIVQSADFTADLRAMGFSGRIVEVPYLPPLAPETPAFDPPADRICRLGFLGRFVSQKNLFYLLDIIAELAKNAIELHMFGEGEDDTGLRAEVATRGLPVIFHGAVPRAEVPGAIDACDIFLNPSTSEGQCLVALEVLSRGRAFLASGVGAIPQMLARGHFGAILPLEDAPAAATIVQRTIAEWRDGRWTPEAVAADYRRAYRAHDILQTYLDLFTGVGRAGGAAVAS</sequence>
<dbReference type="Pfam" id="PF13692">
    <property type="entry name" value="Glyco_trans_1_4"/>
    <property type="match status" value="1"/>
</dbReference>
<dbReference type="PANTHER" id="PTHR45947">
    <property type="entry name" value="SULFOQUINOVOSYL TRANSFERASE SQD2"/>
    <property type="match status" value="1"/>
</dbReference>
<evidence type="ECO:0000259" key="1">
    <source>
        <dbReference type="Pfam" id="PF13579"/>
    </source>
</evidence>
<dbReference type="PANTHER" id="PTHR45947:SF3">
    <property type="entry name" value="SULFOQUINOVOSYL TRANSFERASE SQD2"/>
    <property type="match status" value="1"/>
</dbReference>
<gene>
    <name evidence="2" type="ORF">GCM10011395_00470</name>
</gene>
<evidence type="ECO:0000313" key="2">
    <source>
        <dbReference type="EMBL" id="GGA34077.1"/>
    </source>
</evidence>
<protein>
    <recommendedName>
        <fullName evidence="1">Glycosyltransferase subfamily 4-like N-terminal domain-containing protein</fullName>
    </recommendedName>
</protein>
<comment type="caution">
    <text evidence="2">The sequence shown here is derived from an EMBL/GenBank/DDBJ whole genome shotgun (WGS) entry which is preliminary data.</text>
</comment>
<dbReference type="Proteomes" id="UP000618591">
    <property type="component" value="Unassembled WGS sequence"/>
</dbReference>
<dbReference type="InterPro" id="IPR050194">
    <property type="entry name" value="Glycosyltransferase_grp1"/>
</dbReference>
<dbReference type="InterPro" id="IPR028098">
    <property type="entry name" value="Glyco_trans_4-like_N"/>
</dbReference>
<dbReference type="SUPFAM" id="SSF53756">
    <property type="entry name" value="UDP-Glycosyltransferase/glycogen phosphorylase"/>
    <property type="match status" value="1"/>
</dbReference>